<feature type="compositionally biased region" description="Basic and acidic residues" evidence="4">
    <location>
        <begin position="242"/>
        <end position="257"/>
    </location>
</feature>
<comment type="subcellular location">
    <subcellularLocation>
        <location evidence="1">Cytoplasm</location>
        <location evidence="1">Cytoskeleton</location>
        <location evidence="1">Microtubule organizing center</location>
        <location evidence="1">Centrosome</location>
    </subcellularLocation>
</comment>
<dbReference type="GO" id="GO:0005813">
    <property type="term" value="C:centrosome"/>
    <property type="evidence" value="ECO:0007669"/>
    <property type="project" value="UniProtKB-SubCell"/>
</dbReference>
<evidence type="ECO:0000256" key="2">
    <source>
        <dbReference type="ARBA" id="ARBA00022490"/>
    </source>
</evidence>
<feature type="region of interest" description="Disordered" evidence="4">
    <location>
        <begin position="2472"/>
        <end position="2494"/>
    </location>
</feature>
<feature type="compositionally biased region" description="Low complexity" evidence="4">
    <location>
        <begin position="1835"/>
        <end position="1858"/>
    </location>
</feature>
<feature type="compositionally biased region" description="Polar residues" evidence="4">
    <location>
        <begin position="852"/>
        <end position="864"/>
    </location>
</feature>
<evidence type="ECO:0000256" key="1">
    <source>
        <dbReference type="ARBA" id="ARBA00004300"/>
    </source>
</evidence>
<dbReference type="GO" id="GO:0005814">
    <property type="term" value="C:centriole"/>
    <property type="evidence" value="ECO:0007669"/>
    <property type="project" value="TreeGrafter"/>
</dbReference>
<evidence type="ECO:0000313" key="6">
    <source>
        <dbReference type="EMBL" id="CAI5784893.1"/>
    </source>
</evidence>
<reference evidence="6" key="1">
    <citation type="submission" date="2022-12" db="EMBL/GenBank/DDBJ databases">
        <authorList>
            <person name="Alioto T."/>
            <person name="Alioto T."/>
            <person name="Gomez Garrido J."/>
        </authorList>
    </citation>
    <scope>NUCLEOTIDE SEQUENCE</scope>
</reference>
<name>A0AA35KWZ7_9SAUR</name>
<feature type="compositionally biased region" description="Basic and acidic residues" evidence="4">
    <location>
        <begin position="2380"/>
        <end position="2390"/>
    </location>
</feature>
<feature type="region of interest" description="Disordered" evidence="4">
    <location>
        <begin position="2230"/>
        <end position="2250"/>
    </location>
</feature>
<feature type="compositionally biased region" description="Low complexity" evidence="4">
    <location>
        <begin position="2564"/>
        <end position="2588"/>
    </location>
</feature>
<feature type="region of interest" description="Disordered" evidence="4">
    <location>
        <begin position="2266"/>
        <end position="2316"/>
    </location>
</feature>
<feature type="region of interest" description="Disordered" evidence="4">
    <location>
        <begin position="1085"/>
        <end position="1105"/>
    </location>
</feature>
<feature type="region of interest" description="Disordered" evidence="4">
    <location>
        <begin position="850"/>
        <end position="887"/>
    </location>
</feature>
<dbReference type="GO" id="GO:0005829">
    <property type="term" value="C:cytosol"/>
    <property type="evidence" value="ECO:0007669"/>
    <property type="project" value="TreeGrafter"/>
</dbReference>
<organism evidence="6 7">
    <name type="scientific">Podarcis lilfordi</name>
    <name type="common">Lilford's wall lizard</name>
    <dbReference type="NCBI Taxonomy" id="74358"/>
    <lineage>
        <taxon>Eukaryota</taxon>
        <taxon>Metazoa</taxon>
        <taxon>Chordata</taxon>
        <taxon>Craniata</taxon>
        <taxon>Vertebrata</taxon>
        <taxon>Euteleostomi</taxon>
        <taxon>Lepidosauria</taxon>
        <taxon>Squamata</taxon>
        <taxon>Bifurcata</taxon>
        <taxon>Unidentata</taxon>
        <taxon>Episquamata</taxon>
        <taxon>Laterata</taxon>
        <taxon>Lacertibaenia</taxon>
        <taxon>Lacertidae</taxon>
        <taxon>Podarcis</taxon>
    </lineage>
</organism>
<feature type="region of interest" description="Disordered" evidence="4">
    <location>
        <begin position="987"/>
        <end position="1069"/>
    </location>
</feature>
<dbReference type="Pfam" id="PF15309">
    <property type="entry name" value="ALMS_motif"/>
    <property type="match status" value="1"/>
</dbReference>
<feature type="region of interest" description="Disordered" evidence="4">
    <location>
        <begin position="1"/>
        <end position="37"/>
    </location>
</feature>
<keyword evidence="7" id="KW-1185">Reference proteome</keyword>
<feature type="compositionally biased region" description="Polar residues" evidence="4">
    <location>
        <begin position="102"/>
        <end position="116"/>
    </location>
</feature>
<evidence type="ECO:0000259" key="5">
    <source>
        <dbReference type="Pfam" id="PF15309"/>
    </source>
</evidence>
<feature type="compositionally biased region" description="Polar residues" evidence="4">
    <location>
        <begin position="28"/>
        <end position="37"/>
    </location>
</feature>
<feature type="compositionally biased region" description="Polar residues" evidence="4">
    <location>
        <begin position="2096"/>
        <end position="2107"/>
    </location>
</feature>
<feature type="region of interest" description="Disordered" evidence="4">
    <location>
        <begin position="732"/>
        <end position="762"/>
    </location>
</feature>
<proteinExistence type="predicted"/>
<feature type="region of interest" description="Disordered" evidence="4">
    <location>
        <begin position="1544"/>
        <end position="1587"/>
    </location>
</feature>
<feature type="region of interest" description="Disordered" evidence="4">
    <location>
        <begin position="2092"/>
        <end position="2125"/>
    </location>
</feature>
<dbReference type="PANTHER" id="PTHR21553:SF22">
    <property type="entry name" value="CENTROSOME-ASSOCIATED PROTEIN ALMS1"/>
    <property type="match status" value="1"/>
</dbReference>
<dbReference type="InterPro" id="IPR029299">
    <property type="entry name" value="ALMS_motif"/>
</dbReference>
<dbReference type="GO" id="GO:0046599">
    <property type="term" value="P:regulation of centriole replication"/>
    <property type="evidence" value="ECO:0007669"/>
    <property type="project" value="TreeGrafter"/>
</dbReference>
<feature type="region of interest" description="Disordered" evidence="4">
    <location>
        <begin position="1236"/>
        <end position="1265"/>
    </location>
</feature>
<evidence type="ECO:0000256" key="4">
    <source>
        <dbReference type="SAM" id="MobiDB-lite"/>
    </source>
</evidence>
<feature type="region of interest" description="Disordered" evidence="4">
    <location>
        <begin position="228"/>
        <end position="284"/>
    </location>
</feature>
<sequence length="2887" mass="316782">MEGPEKEEGQVPPIATTPPRQGPKEELLSQSSSGTQVSYVSGISLGEAIRHRSTTNQEMKTWYQPHVEIDTSNLPAALGRRLSQSSGTRDLTEFPSMEEGSITVTEDSRTQQAPNATHTRLLEAEDSRLSPNLPLMTTYSTQGRTFFNETLFQQTGTDFAPLRGTPDASNVASEESSSHLRMSEAVRLAATDVSSDSSLLSDYFKLSQHPLAFSSMAPSNTSLGSCLSQHPLSFSGPSPREQAPHSEQHTQHLDARTETLGSSNENLGIPGSQKQLNLQSATSLPPNESWGQDLFLLDSRVPAPVLLEILEKEVGLSKHSGFLSSESSSGKSVLGKDPVENEMSPLMENVVLGERELETFAEPPGQERRTVPECDSLNALSYSEGKPFRNTGNSEQLSSDISNVSFRGQRMGLGDSCIIPGLSSNPLLSKQELQHVSEAAFEEQKKLVPAFANAKLHVPAPHQPVFVAAEHGNIRNMVEIQMGDKSELMHSDFSIEREHKDVGISPSFNEGSFILHLAHPVHHSTPGIFTTRSLTREVPAMTYPVKAVLQSSLPCLHEEFSNNSCSNTFLPSVEEPRVPSLDDTCIPSAGEPLALQSGQASKDENSGGLQVLYPLKGRIQSLPSLNFMEKVGAWNMSHSAERMSDALALHGSSGVSPRQKAYSAIADSLNHILLKQQSQADLKAGLAASFYGPNSMTNLHVYDKNPPQVLPLTRSQSENSVVAISREMPRAEVGHETSHSEDLHPVEDQGRVSGASGVKQSDANIEDAHSQHYTAVLVSTVSSDEEIGESATGGNPDNFISSERVAELLREDASFLSGSQEKTDGCQDNTRELTGFLPCTNQISLGHFSDVSPDSLNQRTSPGTGSCGDLRLSSRQSSRRSSVRSSVVSGKLHSSLEEVFKTPYDREINIEERIPVYLHNLGIDQSPSSILTPFMPRGPVREIEFSPTELRTLKTSNDLLARRLQLSEGDSASVIDAIQSSFDSSIHSVHAPAGSDPGTDHPLPTEFSHQPSRDCFNQGSMVCPQLELRTPTPEPREGTFESSAPPKTAEQSHVTPEWPSNIHSGEGRSPKCVQTLMERFDSKELGVSQDQLSPSSLAHGKDEESISQKISSSAVLLGGEKDCFFIGSETLKEIQKILAEAETRSPSRNFKSASSISSTDLDSSLKQMKKMDGSGDSGLFKGSSPGIQRMWSWDETLARQSVHSYNVLPKTASFTGSLKCDGQPAADVLSNDQILPEESMPPSQVTVEEHRTVKPVRRSEPEGCNSATVNKSLPIFVDSAADSKLFTPKDLKELAAASSAGSLDSASNIWEEGQQVLQKTRKEMGGSHGSGNSSSVDSLGIKVKNLLRCERPVLHTTQWGEGEKHNEHSQKQVSAGARVACSKGDLASQESENSSSLDSLAARVKTLLEDERPVMHAAQILQSAEEEEEKAHAWVKLKLTLQPADAEADLNEEDRRMIEEIKRMQLLSARKAGNVKDGLRGNSYERISSCSSILKTDTELSKTSSDSELQKDIRIQDSQLAECPVISAAQPRVVCGTDRALPDDSEITSLTSDQSHFSDQPRAHSENLSDSSHNVHTPLPIATDTSLKGLTGTTKAATGKEASASAQAKLAADTSSTESAKQITSITFASRKRTSSSQVPCASIPEAIPLETQSIGSEQLESSKLHVGTPQPCASASVTAVHAPDKSVEFRPGGDSHRHVPMVVSKEAYPQEKSSASMENSQPICTDQKVHSVTENREETQAAYQGFTRLNRYDRPSVNTSDNKFNPGETMGDPLRPVNPPQQKAEDASQDVSRSFAGIPKPHFPPGRESTLTKESKSASDQYLCRAEAMDTGSSSLLSASSPDHISTTIPVSPSSPTRKALSGVHMTLSPKHVELPLPSLIDAGAEKRRVGGFKSDPHPATLNDPSHSLEATSNLKPTERFTSTQDSAYFPRSPTPDSHFKHSHVPVVAKPAPSQEPLEIRQIFPVTDRGSTRVPGSYWQSPEENLKTTASSQTERMSSDAITQITTESPERATYSAEIFVSNDSGDVEALRPSHRKSHEMLGSTAAPMSHISVLNRQAGTPRLLPYKPPGSSEMYYVPCPKETLRLSRVRSETTMESSHSGSNDATPPKFLAQALGSGDEIPPSPVAIKHREGIYSKRAFPKEAWTGEDAGAQEGVKGSPKVPNPLESVAATHSVFRSAQFYLHHPVPLQHEIDFLAGNDGLGQYAVQERPALPSKDIFQYDGTSRRGQAVFSPHQPTGEERFSPPNFEPDYSVLEELRFNETLERGSPSKELQQPDGRKSGHKLSKDQLLPSSQRSSLKEKRVADLPATQSAPFTGSLDELWAKYLERQRQHQQRSPSGSSRSELSLVERLDRLARLLQNPVRHTMVPVKDEDVHVQVEPKGKESKKISSQGNKAYKGRVAIHSPRGKVEESPEATSNTRLSKSRHYKVGSATALYHMDRNMEQHRNSAILSDTSSEMRPVKDSIVLTDITSDSEVTQPETDTASRTEASVSVSTIDTERLIRAFGHDRVQVSPKLSQLYSAIRHQKTRSEKYAKGSRKDRAAEYQRTAHAEPKRKETQATDSFISSDSVSTISSSLGPSPALSSKRSRRMLNKAVQAGDFEIVNSATKKHTRDVGLTFPTPTSSQARLREDPESGTEGEFAQLDGFLLESKGKQRRQHGRLLAEKKPRRNKPRWRQGVSWFVSAKDLKPDFKKGSGSSYVSDPGPSWFEAVPDPKPWREPLREKNWQEDHSELQVRLMAPPRDVENKPPPPFVKMTLQESLALHRPDFISSSGERVKRLKLIMEERKLQSMLQGEREELFNAREERRSFHLPNRDYRAMQKRRAISKNEMVQRSKRIYEQLPEVRKRREEEKRKSDYSTNRLKAQLYKMKVTNHILGRKVPWE</sequence>
<gene>
    <name evidence="6" type="ORF">PODLI_1B025467</name>
</gene>
<feature type="compositionally biased region" description="Basic and acidic residues" evidence="4">
    <location>
        <begin position="1247"/>
        <end position="1261"/>
    </location>
</feature>
<feature type="domain" description="ALMS motif" evidence="5">
    <location>
        <begin position="2756"/>
        <end position="2883"/>
    </location>
</feature>
<dbReference type="GO" id="GO:0008017">
    <property type="term" value="F:microtubule binding"/>
    <property type="evidence" value="ECO:0007669"/>
    <property type="project" value="TreeGrafter"/>
</dbReference>
<feature type="compositionally biased region" description="Basic and acidic residues" evidence="4">
    <location>
        <begin position="732"/>
        <end position="750"/>
    </location>
</feature>
<feature type="compositionally biased region" description="Polar residues" evidence="4">
    <location>
        <begin position="259"/>
        <end position="284"/>
    </location>
</feature>
<feature type="region of interest" description="Disordered" evidence="4">
    <location>
        <begin position="2380"/>
        <end position="2425"/>
    </location>
</feature>
<feature type="compositionally biased region" description="Low complexity" evidence="4">
    <location>
        <begin position="1152"/>
        <end position="1165"/>
    </location>
</feature>
<feature type="compositionally biased region" description="Basic and acidic residues" evidence="4">
    <location>
        <begin position="2531"/>
        <end position="2562"/>
    </location>
</feature>
<evidence type="ECO:0000256" key="3">
    <source>
        <dbReference type="ARBA" id="ARBA00023212"/>
    </source>
</evidence>
<feature type="region of interest" description="Disordered" evidence="4">
    <location>
        <begin position="1144"/>
        <end position="1181"/>
    </location>
</feature>
<feature type="compositionally biased region" description="Polar residues" evidence="4">
    <location>
        <begin position="1007"/>
        <end position="1020"/>
    </location>
</feature>
<dbReference type="Proteomes" id="UP001178461">
    <property type="component" value="Chromosome 9"/>
</dbReference>
<feature type="region of interest" description="Disordered" evidence="4">
    <location>
        <begin position="1835"/>
        <end position="1861"/>
    </location>
</feature>
<accession>A0AA35KWZ7</accession>
<feature type="region of interest" description="Disordered" evidence="4">
    <location>
        <begin position="82"/>
        <end position="116"/>
    </location>
</feature>
<feature type="region of interest" description="Disordered" evidence="4">
    <location>
        <begin position="2614"/>
        <end position="2673"/>
    </location>
</feature>
<keyword evidence="3" id="KW-0206">Cytoskeleton</keyword>
<feature type="region of interest" description="Disordered" evidence="4">
    <location>
        <begin position="1753"/>
        <end position="1817"/>
    </location>
</feature>
<feature type="compositionally biased region" description="Polar residues" evidence="4">
    <location>
        <begin position="1547"/>
        <end position="1558"/>
    </location>
</feature>
<feature type="region of interest" description="Disordered" evidence="4">
    <location>
        <begin position="2529"/>
        <end position="2591"/>
    </location>
</feature>
<evidence type="ECO:0000313" key="7">
    <source>
        <dbReference type="Proteomes" id="UP001178461"/>
    </source>
</evidence>
<dbReference type="EMBL" id="OX395134">
    <property type="protein sequence ID" value="CAI5784893.1"/>
    <property type="molecule type" value="Genomic_DNA"/>
</dbReference>
<dbReference type="PANTHER" id="PTHR21553">
    <property type="entry name" value="ALMS1-RELATED"/>
    <property type="match status" value="1"/>
</dbReference>
<keyword evidence="2" id="KW-0963">Cytoplasm</keyword>
<protein>
    <recommendedName>
        <fullName evidence="5">ALMS motif domain-containing protein</fullName>
    </recommendedName>
</protein>